<feature type="transmembrane region" description="Helical" evidence="1">
    <location>
        <begin position="60"/>
        <end position="86"/>
    </location>
</feature>
<feature type="transmembrane region" description="Helical" evidence="1">
    <location>
        <begin position="533"/>
        <end position="555"/>
    </location>
</feature>
<keyword evidence="1" id="KW-0472">Membrane</keyword>
<dbReference type="EMBL" id="CP031376">
    <property type="protein sequence ID" value="AXK51763.1"/>
    <property type="molecule type" value="Genomic_DNA"/>
</dbReference>
<feature type="transmembrane region" description="Helical" evidence="1">
    <location>
        <begin position="20"/>
        <end position="40"/>
    </location>
</feature>
<keyword evidence="1" id="KW-0812">Transmembrane</keyword>
<dbReference type="AlphaFoldDB" id="A0A345Z584"/>
<evidence type="ECO:0000313" key="3">
    <source>
        <dbReference type="Proteomes" id="UP000254792"/>
    </source>
</evidence>
<keyword evidence="3" id="KW-1185">Reference proteome</keyword>
<sequence>MIKISNWFDKNLTIFKNTFIKTLITPTFLVTTTIYLISLTTTTSVFFSPKLMLFRASMGLGLWITVSITSFYFLILAIVFAVRLYSDQVKNGIVKMELRANKSVAKIFFERLFALLIIFISMIVLSLLIEIIVFSTTRFNLAKWFYKVYLFKYLYLSVYSLILLSFMIFWLTFAHQVIPVMITTIIFLIMTFNPFVGNLLLNRHIIDGAIDNSSEFLKISNKTYFYKKYNELIKSENNYATKIAKTFYQLDTALDKNPDNEWNILDARSLILDGFLMEAETVLDNNEQEINFQSFKYSDLFNKEENGLYKFLELIGNITLDPNFNSKDIKNWANSRFSSRSSRLSEKFDYINAFKKIQKKSEDKDLQEISKLIYEFIETNMYFYSDNILKDFYQKFTSEKINTEKNFDYFTKSKKTPGYFDFSTTISILAYNYLVYSPSVLVGENDFYKYKSGVIKNIWFNPGQQAFYLYSTPPTRSYNLAQMVSSNFYDQGMSRLMFPDTKKSNNNLEDEIPFPKESQWKNLKIKNIEVINFWGILFWWIGLSTTFLTGGYFIFRKKNWIN</sequence>
<feature type="transmembrane region" description="Helical" evidence="1">
    <location>
        <begin position="107"/>
        <end position="133"/>
    </location>
</feature>
<organism evidence="2 3">
    <name type="scientific">Spiroplasma alleghenense</name>
    <dbReference type="NCBI Taxonomy" id="216931"/>
    <lineage>
        <taxon>Bacteria</taxon>
        <taxon>Bacillati</taxon>
        <taxon>Mycoplasmatota</taxon>
        <taxon>Mollicutes</taxon>
        <taxon>Entomoplasmatales</taxon>
        <taxon>Spiroplasmataceae</taxon>
        <taxon>Spiroplasma</taxon>
    </lineage>
</organism>
<gene>
    <name evidence="2" type="ORF">SALLE_v1c10930</name>
</gene>
<dbReference type="KEGG" id="salx:SALLE_v1c10930"/>
<feature type="transmembrane region" description="Helical" evidence="1">
    <location>
        <begin position="180"/>
        <end position="201"/>
    </location>
</feature>
<feature type="transmembrane region" description="Helical" evidence="1">
    <location>
        <begin position="153"/>
        <end position="173"/>
    </location>
</feature>
<evidence type="ECO:0000313" key="2">
    <source>
        <dbReference type="EMBL" id="AXK51763.1"/>
    </source>
</evidence>
<dbReference type="Proteomes" id="UP000254792">
    <property type="component" value="Chromosome"/>
</dbReference>
<proteinExistence type="predicted"/>
<accession>A0A345Z584</accession>
<dbReference type="RefSeq" id="WP_115558647.1">
    <property type="nucleotide sequence ID" value="NZ_CP031376.1"/>
</dbReference>
<name>A0A345Z584_9MOLU</name>
<evidence type="ECO:0000256" key="1">
    <source>
        <dbReference type="SAM" id="Phobius"/>
    </source>
</evidence>
<keyword evidence="1" id="KW-1133">Transmembrane helix</keyword>
<protein>
    <submittedName>
        <fullName evidence="2">Uncharacterized protein</fullName>
    </submittedName>
</protein>
<reference evidence="2 3" key="1">
    <citation type="submission" date="2018-07" db="EMBL/GenBank/DDBJ databases">
        <title>Complete genome sequence of Spiroplasma alleghenense PLHS-1 (ATCC 51752).</title>
        <authorList>
            <person name="Chou L."/>
            <person name="Lee T.-Y."/>
            <person name="Tsai Y.-M."/>
            <person name="Kuo C.-H."/>
        </authorList>
    </citation>
    <scope>NUCLEOTIDE SEQUENCE [LARGE SCALE GENOMIC DNA]</scope>
    <source>
        <strain evidence="2 3">PLHS-1</strain>
    </source>
</reference>